<sequence>MHPPFDRSKWYKVREADRVEYNECVYQPMGWKQGCRFVAMRIPEDEVREGTAVQLKLFEEDKYIYRVFVTNKGEKAHKVIEEYDKRADSENLIGEAKREGLAAIVSNKFASNYAYFQIVMLSYNIWRSFKMLAGHSQLEQERQAEESKSEPTCAAKEVIDHTIRIARLKLLFIAAKITGHSNAHEVKYSRHDSRVAGLFWFMGYLDERIRQARPWLDSRRLPSRHVGVLGINQVVFSP</sequence>
<organism evidence="1 2">
    <name type="scientific">Candidatus Brocadia carolinensis</name>
    <dbReference type="NCBI Taxonomy" id="1004156"/>
    <lineage>
        <taxon>Bacteria</taxon>
        <taxon>Pseudomonadati</taxon>
        <taxon>Planctomycetota</taxon>
        <taxon>Candidatus Brocadiia</taxon>
        <taxon>Candidatus Brocadiales</taxon>
        <taxon>Candidatus Brocadiaceae</taxon>
        <taxon>Candidatus Brocadia</taxon>
    </lineage>
</organism>
<protein>
    <recommendedName>
        <fullName evidence="3">Transposase DDE domain-containing protein</fullName>
    </recommendedName>
</protein>
<comment type="caution">
    <text evidence="1">The sequence shown here is derived from an EMBL/GenBank/DDBJ whole genome shotgun (WGS) entry which is preliminary data.</text>
</comment>
<dbReference type="Proteomes" id="UP000189681">
    <property type="component" value="Unassembled WGS sequence"/>
</dbReference>
<evidence type="ECO:0000313" key="1">
    <source>
        <dbReference type="EMBL" id="OOP55076.1"/>
    </source>
</evidence>
<proteinExistence type="predicted"/>
<gene>
    <name evidence="1" type="ORF">AYP45_16820</name>
</gene>
<dbReference type="AlphaFoldDB" id="A0A1V4APN1"/>
<dbReference type="STRING" id="1004156.AYP45_16820"/>
<evidence type="ECO:0000313" key="2">
    <source>
        <dbReference type="Proteomes" id="UP000189681"/>
    </source>
</evidence>
<accession>A0A1V4APN1</accession>
<evidence type="ECO:0008006" key="3">
    <source>
        <dbReference type="Google" id="ProtNLM"/>
    </source>
</evidence>
<name>A0A1V4APN1_9BACT</name>
<dbReference type="EMBL" id="AYTS01000182">
    <property type="protein sequence ID" value="OOP55076.1"/>
    <property type="molecule type" value="Genomic_DNA"/>
</dbReference>
<reference evidence="1 2" key="1">
    <citation type="journal article" date="2017" name="Water Res.">
        <title>Discovery and metagenomic analysis of an anammox bacterial enrichment related to Candidatus "Brocadia caroliniensis" in a full-scale glycerol-fed nitritation-denitritation separate centrate treatment process.</title>
        <authorList>
            <person name="Park H."/>
            <person name="Brotto A.C."/>
            <person name="van Loosdrecht M.C."/>
            <person name="Chandran K."/>
        </authorList>
    </citation>
    <scope>NUCLEOTIDE SEQUENCE [LARGE SCALE GENOMIC DNA]</scope>
    <source>
        <strain evidence="1">26THWARD</strain>
    </source>
</reference>